<accession>A0ABV6YVV6</accession>
<dbReference type="EMBL" id="JBHPBY010000085">
    <property type="protein sequence ID" value="MFC1850231.1"/>
    <property type="molecule type" value="Genomic_DNA"/>
</dbReference>
<dbReference type="Pfam" id="PF14907">
    <property type="entry name" value="NTP_transf_5"/>
    <property type="match status" value="1"/>
</dbReference>
<evidence type="ECO:0000313" key="1">
    <source>
        <dbReference type="EMBL" id="MFC1850231.1"/>
    </source>
</evidence>
<name>A0ABV6YVV6_UNCC1</name>
<gene>
    <name evidence="1" type="ORF">ACFL27_08575</name>
</gene>
<comment type="caution">
    <text evidence="1">The sequence shown here is derived from an EMBL/GenBank/DDBJ whole genome shotgun (WGS) entry which is preliminary data.</text>
</comment>
<evidence type="ECO:0000313" key="2">
    <source>
        <dbReference type="Proteomes" id="UP001594351"/>
    </source>
</evidence>
<sequence length="305" mass="35763">MTFAELVQNLDTAPEKALAIFRTNPPYYQDLLDFNRLSGIACNKWSPYPESDVLKKEVWPKHVYSDLLIKEYERIAALFNSREILNLPFKGVDLILSGLYPDTSWRSTTDIDIFVAEHQFQNAAHLLTADGYTREPLHDPLHTEQTLVKGQFTIDLHWNIQSPNRYSLPSSFILEELPWSPERRLYFLILHGCISRFNKAIWLYDLIQILRTQAIDWHTIFAYSRLHRTQSIVTLTRRLIGATLHHDPPDYFTRTVWETWQKKTGPYADNILRAMLFDSPLDLLKFIFYRHLAKLTHLNPVTPLP</sequence>
<proteinExistence type="predicted"/>
<keyword evidence="2" id="KW-1185">Reference proteome</keyword>
<organism evidence="1 2">
    <name type="scientific">candidate division CSSED10-310 bacterium</name>
    <dbReference type="NCBI Taxonomy" id="2855610"/>
    <lineage>
        <taxon>Bacteria</taxon>
        <taxon>Bacteria division CSSED10-310</taxon>
    </lineage>
</organism>
<reference evidence="1 2" key="1">
    <citation type="submission" date="2024-09" db="EMBL/GenBank/DDBJ databases">
        <title>Laminarin stimulates single cell rates of sulfate reduction while oxygen inhibits transcriptomic activity in coastal marine sediment.</title>
        <authorList>
            <person name="Lindsay M."/>
            <person name="Orcutt B."/>
            <person name="Emerson D."/>
            <person name="Stepanauskas R."/>
            <person name="D'Angelo T."/>
        </authorList>
    </citation>
    <scope>NUCLEOTIDE SEQUENCE [LARGE SCALE GENOMIC DNA]</scope>
    <source>
        <strain evidence="1">SAG AM-311-K15</strain>
    </source>
</reference>
<protein>
    <submittedName>
        <fullName evidence="1">Nucleotidyltransferase family protein</fullName>
    </submittedName>
</protein>
<dbReference type="InterPro" id="IPR039498">
    <property type="entry name" value="NTP_transf_5"/>
</dbReference>
<dbReference type="Proteomes" id="UP001594351">
    <property type="component" value="Unassembled WGS sequence"/>
</dbReference>